<reference evidence="1" key="2">
    <citation type="submission" date="2023-05" db="EMBL/GenBank/DDBJ databases">
        <authorList>
            <person name="Schelkunov M.I."/>
        </authorList>
    </citation>
    <scope>NUCLEOTIDE SEQUENCE</scope>
    <source>
        <strain evidence="1">Hsosn_3</strain>
        <tissue evidence="1">Leaf</tissue>
    </source>
</reference>
<comment type="caution">
    <text evidence="1">The sequence shown here is derived from an EMBL/GenBank/DDBJ whole genome shotgun (WGS) entry which is preliminary data.</text>
</comment>
<reference evidence="1" key="1">
    <citation type="submission" date="2023-02" db="EMBL/GenBank/DDBJ databases">
        <title>Genome of toxic invasive species Heracleum sosnowskyi carries increased number of genes despite the absence of recent whole-genome duplications.</title>
        <authorList>
            <person name="Schelkunov M."/>
            <person name="Shtratnikova V."/>
            <person name="Makarenko M."/>
            <person name="Klepikova A."/>
            <person name="Omelchenko D."/>
            <person name="Novikova G."/>
            <person name="Obukhova E."/>
            <person name="Bogdanov V."/>
            <person name="Penin A."/>
            <person name="Logacheva M."/>
        </authorList>
    </citation>
    <scope>NUCLEOTIDE SEQUENCE</scope>
    <source>
        <strain evidence="1">Hsosn_3</strain>
        <tissue evidence="1">Leaf</tissue>
    </source>
</reference>
<evidence type="ECO:0000313" key="1">
    <source>
        <dbReference type="EMBL" id="KAK1396517.1"/>
    </source>
</evidence>
<keyword evidence="2" id="KW-1185">Reference proteome</keyword>
<sequence length="110" mass="12223">MPELHHLQLLGNNITIDGILVNFENCHLESLDTRESFFADLGPNIEMAISADKGSQAPQMTPLRTMNLLMKLVLSILSYIDSDDQDLISVYNKFSGGSDIDSDKVTFSDM</sequence>
<organism evidence="1 2">
    <name type="scientific">Heracleum sosnowskyi</name>
    <dbReference type="NCBI Taxonomy" id="360622"/>
    <lineage>
        <taxon>Eukaryota</taxon>
        <taxon>Viridiplantae</taxon>
        <taxon>Streptophyta</taxon>
        <taxon>Embryophyta</taxon>
        <taxon>Tracheophyta</taxon>
        <taxon>Spermatophyta</taxon>
        <taxon>Magnoliopsida</taxon>
        <taxon>eudicotyledons</taxon>
        <taxon>Gunneridae</taxon>
        <taxon>Pentapetalae</taxon>
        <taxon>asterids</taxon>
        <taxon>campanulids</taxon>
        <taxon>Apiales</taxon>
        <taxon>Apiaceae</taxon>
        <taxon>Apioideae</taxon>
        <taxon>apioid superclade</taxon>
        <taxon>Tordylieae</taxon>
        <taxon>Tordyliinae</taxon>
        <taxon>Heracleum</taxon>
    </lineage>
</organism>
<name>A0AAD8J2I6_9APIA</name>
<dbReference type="AlphaFoldDB" id="A0AAD8J2I6"/>
<dbReference type="EMBL" id="JAUIZM010000002">
    <property type="protein sequence ID" value="KAK1396517.1"/>
    <property type="molecule type" value="Genomic_DNA"/>
</dbReference>
<evidence type="ECO:0000313" key="2">
    <source>
        <dbReference type="Proteomes" id="UP001237642"/>
    </source>
</evidence>
<dbReference type="Proteomes" id="UP001237642">
    <property type="component" value="Unassembled WGS sequence"/>
</dbReference>
<protein>
    <submittedName>
        <fullName evidence="1">Uncharacterized protein</fullName>
    </submittedName>
</protein>
<gene>
    <name evidence="1" type="ORF">POM88_006380</name>
</gene>
<accession>A0AAD8J2I6</accession>
<proteinExistence type="predicted"/>